<dbReference type="EMBL" id="CP144098">
    <property type="protein sequence ID" value="WWC86045.1"/>
    <property type="molecule type" value="Genomic_DNA"/>
</dbReference>
<dbReference type="AlphaFoldDB" id="A0AAX4JNC6"/>
<dbReference type="InterPro" id="IPR013857">
    <property type="entry name" value="NADH-UbQ_OxRdtase-assoc_prot30"/>
</dbReference>
<feature type="domain" description="NADH:ubiquinone oxidoreductase intermediate-associated protein 30" evidence="1">
    <location>
        <begin position="18"/>
        <end position="235"/>
    </location>
</feature>
<dbReference type="GeneID" id="91091588"/>
<dbReference type="InterPro" id="IPR039131">
    <property type="entry name" value="NDUFAF1"/>
</dbReference>
<dbReference type="GO" id="GO:0051082">
    <property type="term" value="F:unfolded protein binding"/>
    <property type="evidence" value="ECO:0007669"/>
    <property type="project" value="TreeGrafter"/>
</dbReference>
<evidence type="ECO:0000313" key="2">
    <source>
        <dbReference type="EMBL" id="WWC86045.1"/>
    </source>
</evidence>
<keyword evidence="3" id="KW-1185">Reference proteome</keyword>
<dbReference type="PANTHER" id="PTHR13194:SF19">
    <property type="entry name" value="NAD(P)-BINDING ROSSMANN-FOLD SUPERFAMILY PROTEIN"/>
    <property type="match status" value="1"/>
</dbReference>
<sequence>MYSTTKQPETEVIFPSWHFDHWRAVDDRVRGGSSISHLDKVQLDHSDEDVYEDLEKGEKSHRIAARFWGNLDIDTLGGAGFASQSYRYGPSPLKLSKIDFDGILIKYQLDFNKTKDDNNISSEAEAESTKPKRFTFVLKTTPTSHIPKHPKIPNKPREAQLTYEVQFDLPHQTSSVSSTSSSEASFKWQDFRAVYRGKTIPEGDEKWVPLDTNLIYELSLMCRSDFGKQKGDFGVIINSIEAIKKKQTPTGNGFWDSITTMWSNLRDWVTNLFNWSSSGKIKLDDVGDEEKRLIA</sequence>
<accession>A0AAX4JNC6</accession>
<dbReference type="RefSeq" id="XP_066072808.1">
    <property type="nucleotide sequence ID" value="XM_066216711.1"/>
</dbReference>
<organism evidence="2 3">
    <name type="scientific">Kwoniella dendrophila CBS 6074</name>
    <dbReference type="NCBI Taxonomy" id="1295534"/>
    <lineage>
        <taxon>Eukaryota</taxon>
        <taxon>Fungi</taxon>
        <taxon>Dikarya</taxon>
        <taxon>Basidiomycota</taxon>
        <taxon>Agaricomycotina</taxon>
        <taxon>Tremellomycetes</taxon>
        <taxon>Tremellales</taxon>
        <taxon>Cryptococcaceae</taxon>
        <taxon>Kwoniella</taxon>
    </lineage>
</organism>
<gene>
    <name evidence="2" type="ORF">L201_000916</name>
</gene>
<evidence type="ECO:0000313" key="3">
    <source>
        <dbReference type="Proteomes" id="UP001355207"/>
    </source>
</evidence>
<dbReference type="GO" id="GO:0010257">
    <property type="term" value="P:NADH dehydrogenase complex assembly"/>
    <property type="evidence" value="ECO:0007669"/>
    <property type="project" value="TreeGrafter"/>
</dbReference>
<proteinExistence type="predicted"/>
<protein>
    <recommendedName>
        <fullName evidence="1">NADH:ubiquinone oxidoreductase intermediate-associated protein 30 domain-containing protein</fullName>
    </recommendedName>
</protein>
<reference evidence="2 3" key="1">
    <citation type="submission" date="2024-01" db="EMBL/GenBank/DDBJ databases">
        <title>Comparative genomics of Cryptococcus and Kwoniella reveals pathogenesis evolution and contrasting modes of karyotype evolution via chromosome fusion or intercentromeric recombination.</title>
        <authorList>
            <person name="Coelho M.A."/>
            <person name="David-Palma M."/>
            <person name="Shea T."/>
            <person name="Bowers K."/>
            <person name="McGinley-Smith S."/>
            <person name="Mohammad A.W."/>
            <person name="Gnirke A."/>
            <person name="Yurkov A.M."/>
            <person name="Nowrousian M."/>
            <person name="Sun S."/>
            <person name="Cuomo C.A."/>
            <person name="Heitman J."/>
        </authorList>
    </citation>
    <scope>NUCLEOTIDE SEQUENCE [LARGE SCALE GENOMIC DNA]</scope>
    <source>
        <strain evidence="2 3">CBS 6074</strain>
    </source>
</reference>
<dbReference type="Proteomes" id="UP001355207">
    <property type="component" value="Chromosome 1"/>
</dbReference>
<dbReference type="PANTHER" id="PTHR13194">
    <property type="entry name" value="COMPLEX I INTERMEDIATE-ASSOCIATED PROTEIN 30"/>
    <property type="match status" value="1"/>
</dbReference>
<evidence type="ECO:0000259" key="1">
    <source>
        <dbReference type="Pfam" id="PF08547"/>
    </source>
</evidence>
<dbReference type="Pfam" id="PF08547">
    <property type="entry name" value="CIA30"/>
    <property type="match status" value="1"/>
</dbReference>
<name>A0AAX4JNC6_9TREE</name>